<protein>
    <recommendedName>
        <fullName evidence="4">Hemopexin</fullName>
    </recommendedName>
</protein>
<name>A0A8B9N6Q9_9AVES</name>
<evidence type="ECO:0000313" key="3">
    <source>
        <dbReference type="Proteomes" id="UP000694541"/>
    </source>
</evidence>
<dbReference type="Ensembl" id="ENSANIT00000018999.1">
    <property type="protein sequence ID" value="ENSANIP00000018382.1"/>
    <property type="gene ID" value="ENSANIG00000012495.1"/>
</dbReference>
<dbReference type="Pfam" id="PF00045">
    <property type="entry name" value="Hemopexin"/>
    <property type="match status" value="2"/>
</dbReference>
<keyword evidence="3" id="KW-1185">Reference proteome</keyword>
<proteinExistence type="predicted"/>
<dbReference type="AlphaFoldDB" id="A0A8B9N6Q9"/>
<feature type="repeat" description="Hemopexin" evidence="1">
    <location>
        <begin position="123"/>
        <end position="167"/>
    </location>
</feature>
<reference evidence="2" key="1">
    <citation type="submission" date="2025-08" db="UniProtKB">
        <authorList>
            <consortium name="Ensembl"/>
        </authorList>
    </citation>
    <scope>IDENTIFICATION</scope>
</reference>
<dbReference type="SUPFAM" id="SSF50923">
    <property type="entry name" value="Hemopexin-like domain"/>
    <property type="match status" value="1"/>
</dbReference>
<reference evidence="2" key="2">
    <citation type="submission" date="2025-09" db="UniProtKB">
        <authorList>
            <consortium name="Ensembl"/>
        </authorList>
    </citation>
    <scope>IDENTIFICATION</scope>
</reference>
<dbReference type="InterPro" id="IPR036375">
    <property type="entry name" value="Hemopexin-like_dom_sf"/>
</dbReference>
<dbReference type="Gene3D" id="2.110.10.10">
    <property type="entry name" value="Hemopexin-like domain"/>
    <property type="match status" value="1"/>
</dbReference>
<sequence length="234" mass="24555">MPPWGGQAGCLQVGGLPLCLDPRVDPWGWLVEGVLGAAGRDEPGGPGLWVGSGGVAFLSWRDGGGAPVLGVSPRVWPHGGPRGGACGSQPVGCLQGEQVWAYFGGQLQPGFPRRIADEFPGVPGGLDAAVECHPEDCGGETILFFKGDTVYAFDLVLRVTKPRTWPGLGPCDAALRWLERYYCLRGTNFQRFNPLTGEVHPGYPRDLRDYFIPCPGRGEGGGGLGSAGTVAVLG</sequence>
<organism evidence="2 3">
    <name type="scientific">Accipiter nisus</name>
    <name type="common">Eurasian sparrowhawk</name>
    <dbReference type="NCBI Taxonomy" id="211598"/>
    <lineage>
        <taxon>Eukaryota</taxon>
        <taxon>Metazoa</taxon>
        <taxon>Chordata</taxon>
        <taxon>Craniata</taxon>
        <taxon>Vertebrata</taxon>
        <taxon>Euteleostomi</taxon>
        <taxon>Archelosauria</taxon>
        <taxon>Archosauria</taxon>
        <taxon>Dinosauria</taxon>
        <taxon>Saurischia</taxon>
        <taxon>Theropoda</taxon>
        <taxon>Coelurosauria</taxon>
        <taxon>Aves</taxon>
        <taxon>Neognathae</taxon>
        <taxon>Neoaves</taxon>
        <taxon>Telluraves</taxon>
        <taxon>Accipitrimorphae</taxon>
        <taxon>Accipitriformes</taxon>
        <taxon>Accipitridae</taxon>
        <taxon>Accipitrinae</taxon>
        <taxon>Accipiter</taxon>
    </lineage>
</organism>
<dbReference type="PROSITE" id="PS51642">
    <property type="entry name" value="HEMOPEXIN_2"/>
    <property type="match status" value="2"/>
</dbReference>
<dbReference type="SMART" id="SM00120">
    <property type="entry name" value="HX"/>
    <property type="match status" value="3"/>
</dbReference>
<evidence type="ECO:0008006" key="4">
    <source>
        <dbReference type="Google" id="ProtNLM"/>
    </source>
</evidence>
<evidence type="ECO:0000313" key="2">
    <source>
        <dbReference type="Ensembl" id="ENSANIP00000018382.1"/>
    </source>
</evidence>
<evidence type="ECO:0000256" key="1">
    <source>
        <dbReference type="PROSITE-ProRule" id="PRU01011"/>
    </source>
</evidence>
<dbReference type="Proteomes" id="UP000694541">
    <property type="component" value="Unplaced"/>
</dbReference>
<accession>A0A8B9N6Q9</accession>
<feature type="repeat" description="Hemopexin" evidence="1">
    <location>
        <begin position="168"/>
        <end position="214"/>
    </location>
</feature>
<dbReference type="InterPro" id="IPR018487">
    <property type="entry name" value="Hemopexin-like_repeat"/>
</dbReference>